<feature type="non-terminal residue" evidence="3">
    <location>
        <position position="291"/>
    </location>
</feature>
<organism evidence="3">
    <name type="scientific">marine sediment metagenome</name>
    <dbReference type="NCBI Taxonomy" id="412755"/>
    <lineage>
        <taxon>unclassified sequences</taxon>
        <taxon>metagenomes</taxon>
        <taxon>ecological metagenomes</taxon>
    </lineage>
</organism>
<feature type="region of interest" description="Disordered" evidence="1">
    <location>
        <begin position="257"/>
        <end position="291"/>
    </location>
</feature>
<comment type="caution">
    <text evidence="3">The sequence shown here is derived from an EMBL/GenBank/DDBJ whole genome shotgun (WGS) entry which is preliminary data.</text>
</comment>
<accession>X1LNJ4</accession>
<evidence type="ECO:0000259" key="2">
    <source>
        <dbReference type="Pfam" id="PF11984"/>
    </source>
</evidence>
<reference evidence="3" key="1">
    <citation type="journal article" date="2014" name="Front. Microbiol.">
        <title>High frequency of phylogenetically diverse reductive dehalogenase-homologous genes in deep subseafloor sedimentary metagenomes.</title>
        <authorList>
            <person name="Kawai M."/>
            <person name="Futagami T."/>
            <person name="Toyoda A."/>
            <person name="Takaki Y."/>
            <person name="Nishi S."/>
            <person name="Hori S."/>
            <person name="Arai W."/>
            <person name="Tsubouchi T."/>
            <person name="Morono Y."/>
            <person name="Uchiyama I."/>
            <person name="Ito T."/>
            <person name="Fujiyama A."/>
            <person name="Inagaki F."/>
            <person name="Takami H."/>
        </authorList>
    </citation>
    <scope>NUCLEOTIDE SEQUENCE</scope>
    <source>
        <strain evidence="3">Expedition CK06-06</strain>
    </source>
</reference>
<dbReference type="InterPro" id="IPR014263">
    <property type="entry name" value="Methanolan_biosynth_EpsI"/>
</dbReference>
<feature type="compositionally biased region" description="Basic and acidic residues" evidence="1">
    <location>
        <begin position="257"/>
        <end position="275"/>
    </location>
</feature>
<proteinExistence type="predicted"/>
<feature type="non-terminal residue" evidence="3">
    <location>
        <position position="1"/>
    </location>
</feature>
<evidence type="ECO:0000313" key="3">
    <source>
        <dbReference type="EMBL" id="GAI20658.1"/>
    </source>
</evidence>
<dbReference type="Pfam" id="PF11984">
    <property type="entry name" value="DUF3485"/>
    <property type="match status" value="1"/>
</dbReference>
<sequence length="291" mass="32575">HSGIAIAILLVTGAGFSVYSPKTQMVPLRKRLRDFPTEFAGYNWEFQPLSEEMEKAVGADEYLNLVYGKTVYKSGRAYYEPRASVYATYNGKGAGQIPHVPWVCMEAGGYKKLGEAQTEVRIPRLEGQAVPASALKQRPWMCLVSVGPTLFISSPTKGIPLNLLEFEHPGTGKRALMFQYFNVGGYYTPSRQVARFQAWWQRSYLAQVQISVWLTDEEAMRLPPLGSRSGTSGTVRESRAYEELMQLLKFVAPELEKHLPKSDGRQKTEDGKQTSDLRPPTSDFRPPTEAG</sequence>
<gene>
    <name evidence="3" type="ORF">S06H3_27392</name>
</gene>
<name>X1LNJ4_9ZZZZ</name>
<evidence type="ECO:0000256" key="1">
    <source>
        <dbReference type="SAM" id="MobiDB-lite"/>
    </source>
</evidence>
<feature type="domain" description="Methanolan biosynthesis EpsI" evidence="2">
    <location>
        <begin position="4"/>
        <end position="133"/>
    </location>
</feature>
<dbReference type="EMBL" id="BARV01015887">
    <property type="protein sequence ID" value="GAI20658.1"/>
    <property type="molecule type" value="Genomic_DNA"/>
</dbReference>
<protein>
    <recommendedName>
        <fullName evidence="2">Methanolan biosynthesis EpsI domain-containing protein</fullName>
    </recommendedName>
</protein>
<dbReference type="AlphaFoldDB" id="X1LNJ4"/>